<feature type="transmembrane region" description="Helical" evidence="1">
    <location>
        <begin position="582"/>
        <end position="600"/>
    </location>
</feature>
<keyword evidence="3" id="KW-1185">Reference proteome</keyword>
<dbReference type="Proteomes" id="UP000053647">
    <property type="component" value="Unassembled WGS sequence"/>
</dbReference>
<keyword evidence="1" id="KW-0812">Transmembrane</keyword>
<protein>
    <recommendedName>
        <fullName evidence="4">WW domain-containing protein</fullName>
    </recommendedName>
</protein>
<dbReference type="AlphaFoldDB" id="A0A0C9T675"/>
<feature type="transmembrane region" description="Helical" evidence="1">
    <location>
        <begin position="544"/>
        <end position="567"/>
    </location>
</feature>
<keyword evidence="1" id="KW-1133">Transmembrane helix</keyword>
<evidence type="ECO:0000313" key="3">
    <source>
        <dbReference type="Proteomes" id="UP000053647"/>
    </source>
</evidence>
<gene>
    <name evidence="2" type="ORF">PAXINDRAFT_171875</name>
</gene>
<evidence type="ECO:0008006" key="4">
    <source>
        <dbReference type="Google" id="ProtNLM"/>
    </source>
</evidence>
<feature type="transmembrane region" description="Helical" evidence="1">
    <location>
        <begin position="495"/>
        <end position="514"/>
    </location>
</feature>
<organism evidence="2 3">
    <name type="scientific">Paxillus involutus ATCC 200175</name>
    <dbReference type="NCBI Taxonomy" id="664439"/>
    <lineage>
        <taxon>Eukaryota</taxon>
        <taxon>Fungi</taxon>
        <taxon>Dikarya</taxon>
        <taxon>Basidiomycota</taxon>
        <taxon>Agaricomycotina</taxon>
        <taxon>Agaricomycetes</taxon>
        <taxon>Agaricomycetidae</taxon>
        <taxon>Boletales</taxon>
        <taxon>Paxilineae</taxon>
        <taxon>Paxillaceae</taxon>
        <taxon>Paxillus</taxon>
    </lineage>
</organism>
<sequence length="688" mass="77356">MLQVPSGLGPCHSSSSLSPNATLAASPNLGTAGLPLNHGNLPGSISPSVAADSLASGWSNENALRNSAASFVSGTSIRSCDLYPPLGEKKKTHIHSIPPGKHLSPPTGDHTPEIASPASDIFPPMPMSASGEREFALTFPSALKRYQRPNPKEHMRDPDKQDLSIEKFTLKYSSADKVPRGWSRHIHPEGTPYYYHDAGKTYTEWDLCEPNIKQDIECYAYFLWRELAECHPDLGQYELVLELDSKGELGVVCEYYFVNHAERCLFWLDHYGEPGFLMDCKGVISLSHKKFGVEAEYWLHWDRFPACCVVTKELVKQLKHSLLYLTLGQLTETRPVGGFTVTSAVESTLDQLKNYTSLVNDIDASDEIHDDHSAVIIGRIMHYLSKSKYLNFHGEECVRLQDDQSVHGWRYEPSWFMAVLAPILFMAPMTNIRSLHKLYVDELVRMDRWTAFVNDFTSQLQNTNLLATVLLTTNVGFLAIQSVDSYTSRSLRQTASYLSVISSIASIMLGLIFIERNRHDRSNNVDKAVEFLGRFHRGRQGLEILALIFSLPYAYLMWGMVFFFIAFSAECYNVGKNIVREYLGVAMIVLGIPAALSIWASREQRHHWWWQADKLQPVLEREEGEGSPMEPFSIRKLFAPRGRKAASCEDTEMSVRGNESMADLENPNPSVVLPRISVRRPTGLGIST</sequence>
<proteinExistence type="predicted"/>
<evidence type="ECO:0000256" key="1">
    <source>
        <dbReference type="SAM" id="Phobius"/>
    </source>
</evidence>
<reference evidence="3" key="2">
    <citation type="submission" date="2015-01" db="EMBL/GenBank/DDBJ databases">
        <title>Evolutionary Origins and Diversification of the Mycorrhizal Mutualists.</title>
        <authorList>
            <consortium name="DOE Joint Genome Institute"/>
            <consortium name="Mycorrhizal Genomics Consortium"/>
            <person name="Kohler A."/>
            <person name="Kuo A."/>
            <person name="Nagy L.G."/>
            <person name="Floudas D."/>
            <person name="Copeland A."/>
            <person name="Barry K.W."/>
            <person name="Cichocki N."/>
            <person name="Veneault-Fourrey C."/>
            <person name="LaButti K."/>
            <person name="Lindquist E.A."/>
            <person name="Lipzen A."/>
            <person name="Lundell T."/>
            <person name="Morin E."/>
            <person name="Murat C."/>
            <person name="Riley R."/>
            <person name="Ohm R."/>
            <person name="Sun H."/>
            <person name="Tunlid A."/>
            <person name="Henrissat B."/>
            <person name="Grigoriev I.V."/>
            <person name="Hibbett D.S."/>
            <person name="Martin F."/>
        </authorList>
    </citation>
    <scope>NUCLEOTIDE SEQUENCE [LARGE SCALE GENOMIC DNA]</scope>
    <source>
        <strain evidence="3">ATCC 200175</strain>
    </source>
</reference>
<reference evidence="2 3" key="1">
    <citation type="submission" date="2014-06" db="EMBL/GenBank/DDBJ databases">
        <authorList>
            <consortium name="DOE Joint Genome Institute"/>
            <person name="Kuo A."/>
            <person name="Kohler A."/>
            <person name="Nagy L.G."/>
            <person name="Floudas D."/>
            <person name="Copeland A."/>
            <person name="Barry K.W."/>
            <person name="Cichocki N."/>
            <person name="Veneault-Fourrey C."/>
            <person name="LaButti K."/>
            <person name="Lindquist E.A."/>
            <person name="Lipzen A."/>
            <person name="Lundell T."/>
            <person name="Morin E."/>
            <person name="Murat C."/>
            <person name="Sun H."/>
            <person name="Tunlid A."/>
            <person name="Henrissat B."/>
            <person name="Grigoriev I.V."/>
            <person name="Hibbett D.S."/>
            <person name="Martin F."/>
            <person name="Nordberg H.P."/>
            <person name="Cantor M.N."/>
            <person name="Hua S.X."/>
        </authorList>
    </citation>
    <scope>NUCLEOTIDE SEQUENCE [LARGE SCALE GENOMIC DNA]</scope>
    <source>
        <strain evidence="2 3">ATCC 200175</strain>
    </source>
</reference>
<dbReference type="InterPro" id="IPR001202">
    <property type="entry name" value="WW_dom"/>
</dbReference>
<dbReference type="CDD" id="cd00201">
    <property type="entry name" value="WW"/>
    <property type="match status" value="1"/>
</dbReference>
<accession>A0A0C9T675</accession>
<name>A0A0C9T675_PAXIN</name>
<dbReference type="OrthoDB" id="2657661at2759"/>
<dbReference type="EMBL" id="KN819385">
    <property type="protein sequence ID" value="KIJ11190.1"/>
    <property type="molecule type" value="Genomic_DNA"/>
</dbReference>
<keyword evidence="1" id="KW-0472">Membrane</keyword>
<evidence type="ECO:0000313" key="2">
    <source>
        <dbReference type="EMBL" id="KIJ11190.1"/>
    </source>
</evidence>
<dbReference type="HOGENOM" id="CLU_015091_4_0_1"/>